<dbReference type="AlphaFoldDB" id="A0A3P9LVY1"/>
<dbReference type="Ensembl" id="ENSORLT00020006000.1">
    <property type="protein sequence ID" value="ENSORLP00020024818.1"/>
    <property type="gene ID" value="ENSORLG00020000730.1"/>
</dbReference>
<evidence type="ECO:0000256" key="1">
    <source>
        <dbReference type="ARBA" id="ARBA00022734"/>
    </source>
</evidence>
<reference evidence="6" key="3">
    <citation type="submission" date="2025-08" db="UniProtKB">
        <authorList>
            <consortium name="Ensembl"/>
        </authorList>
    </citation>
    <scope>IDENTIFICATION</scope>
    <source>
        <strain evidence="6">HNI</strain>
    </source>
</reference>
<sequence length="352" mass="39917">MWTRGFVTLTECSTQTTISKPKDFQTRSQRMIPAHLADHHSTTWEAKVSFYHTILLLQIDLHSLIVVELMAMCVCSGSTRLVRVGSRSFPVYPLVIVCLVLLNVILLLTAVVLGVNCGSMTDSPQSYLTPQVLTTEVEQLQIVMSETAQDHGQAQQDFVKEHRSHQQLKLQLESNKTYNDELQKQLELLLAERAALQSNTSDIVESCGLCMPGWFLSNTSCYFHGKKQSSVGKNWTASREDCISRGGDLAVIDTAEEHMLVFEHFPKVKWATYLWEVGGVWIGLTDHQREGTWIWINNMTLNYTGFWMGGEPNNYRSAEHCAAIMATDKGLQSWFDASCETQREWLCEKKRS</sequence>
<evidence type="ECO:0000313" key="7">
    <source>
        <dbReference type="Proteomes" id="UP000265180"/>
    </source>
</evidence>
<protein>
    <recommendedName>
        <fullName evidence="5">C-type lectin domain-containing protein</fullName>
    </recommendedName>
</protein>
<dbReference type="InterPro" id="IPR018378">
    <property type="entry name" value="C-type_lectin_CS"/>
</dbReference>
<evidence type="ECO:0000256" key="3">
    <source>
        <dbReference type="SAM" id="Coils"/>
    </source>
</evidence>
<dbReference type="Pfam" id="PF00059">
    <property type="entry name" value="Lectin_C"/>
    <property type="match status" value="1"/>
</dbReference>
<reference evidence="6 7" key="2">
    <citation type="submission" date="2017-04" db="EMBL/GenBank/DDBJ databases">
        <title>CpG methylation of centromeres and impact of large insertions on vertebrate speciation.</title>
        <authorList>
            <person name="Ichikawa K."/>
            <person name="Yoshimura J."/>
            <person name="Morishita S."/>
        </authorList>
    </citation>
    <scope>NUCLEOTIDE SEQUENCE</scope>
    <source>
        <strain evidence="6 7">HNI</strain>
    </source>
</reference>
<accession>A0A3P9LVY1</accession>
<reference evidence="6" key="4">
    <citation type="submission" date="2025-09" db="UniProtKB">
        <authorList>
            <consortium name="Ensembl"/>
        </authorList>
    </citation>
    <scope>IDENTIFICATION</scope>
    <source>
        <strain evidence="6">HNI</strain>
    </source>
</reference>
<dbReference type="SMART" id="SM00034">
    <property type="entry name" value="CLECT"/>
    <property type="match status" value="1"/>
</dbReference>
<dbReference type="InterPro" id="IPR050111">
    <property type="entry name" value="C-type_lectin/snaclec_domain"/>
</dbReference>
<dbReference type="SUPFAM" id="SSF56436">
    <property type="entry name" value="C-type lectin-like"/>
    <property type="match status" value="1"/>
</dbReference>
<proteinExistence type="predicted"/>
<feature type="domain" description="C-type lectin" evidence="5">
    <location>
        <begin position="217"/>
        <end position="348"/>
    </location>
</feature>
<evidence type="ECO:0000313" key="6">
    <source>
        <dbReference type="Ensembl" id="ENSORLP00020024818.1"/>
    </source>
</evidence>
<dbReference type="InterPro" id="IPR016187">
    <property type="entry name" value="CTDL_fold"/>
</dbReference>
<feature type="transmembrane region" description="Helical" evidence="4">
    <location>
        <begin position="91"/>
        <end position="115"/>
    </location>
</feature>
<dbReference type="InterPro" id="IPR001304">
    <property type="entry name" value="C-type_lectin-like"/>
</dbReference>
<evidence type="ECO:0000256" key="2">
    <source>
        <dbReference type="ARBA" id="ARBA00023157"/>
    </source>
</evidence>
<keyword evidence="4" id="KW-0812">Transmembrane</keyword>
<keyword evidence="1" id="KW-0430">Lectin</keyword>
<dbReference type="InterPro" id="IPR016186">
    <property type="entry name" value="C-type_lectin-like/link_sf"/>
</dbReference>
<keyword evidence="4" id="KW-0472">Membrane</keyword>
<dbReference type="Proteomes" id="UP000265180">
    <property type="component" value="Chromosome 22"/>
</dbReference>
<reference key="1">
    <citation type="journal article" date="2007" name="Nature">
        <title>The medaka draft genome and insights into vertebrate genome evolution.</title>
        <authorList>
            <person name="Kasahara M."/>
            <person name="Naruse K."/>
            <person name="Sasaki S."/>
            <person name="Nakatani Y."/>
            <person name="Qu W."/>
            <person name="Ahsan B."/>
            <person name="Yamada T."/>
            <person name="Nagayasu Y."/>
            <person name="Doi K."/>
            <person name="Kasai Y."/>
            <person name="Jindo T."/>
            <person name="Kobayashi D."/>
            <person name="Shimada A."/>
            <person name="Toyoda A."/>
            <person name="Kuroki Y."/>
            <person name="Fujiyama A."/>
            <person name="Sasaki T."/>
            <person name="Shimizu A."/>
            <person name="Asakawa S."/>
            <person name="Shimizu N."/>
            <person name="Hashimoto S."/>
            <person name="Yang J."/>
            <person name="Lee Y."/>
            <person name="Matsushima K."/>
            <person name="Sugano S."/>
            <person name="Sakaizumi M."/>
            <person name="Narita T."/>
            <person name="Ohishi K."/>
            <person name="Haga S."/>
            <person name="Ohta F."/>
            <person name="Nomoto H."/>
            <person name="Nogata K."/>
            <person name="Morishita T."/>
            <person name="Endo T."/>
            <person name="Shin-I T."/>
            <person name="Takeda H."/>
            <person name="Morishita S."/>
            <person name="Kohara Y."/>
        </authorList>
    </citation>
    <scope>NUCLEOTIDE SEQUENCE [LARGE SCALE GENOMIC DNA]</scope>
    <source>
        <strain>Hd-rR</strain>
    </source>
</reference>
<dbReference type="GO" id="GO:0030246">
    <property type="term" value="F:carbohydrate binding"/>
    <property type="evidence" value="ECO:0007669"/>
    <property type="project" value="UniProtKB-KW"/>
</dbReference>
<dbReference type="PROSITE" id="PS00615">
    <property type="entry name" value="C_TYPE_LECTIN_1"/>
    <property type="match status" value="1"/>
</dbReference>
<dbReference type="PROSITE" id="PS50041">
    <property type="entry name" value="C_TYPE_LECTIN_2"/>
    <property type="match status" value="1"/>
</dbReference>
<keyword evidence="4" id="KW-1133">Transmembrane helix</keyword>
<keyword evidence="2" id="KW-1015">Disulfide bond</keyword>
<name>A0A3P9LVY1_ORYLA</name>
<dbReference type="PANTHER" id="PTHR22803">
    <property type="entry name" value="MANNOSE, PHOSPHOLIPASE, LECTIN RECEPTOR RELATED"/>
    <property type="match status" value="1"/>
</dbReference>
<keyword evidence="3" id="KW-0175">Coiled coil</keyword>
<feature type="coiled-coil region" evidence="3">
    <location>
        <begin position="172"/>
        <end position="199"/>
    </location>
</feature>
<dbReference type="InterPro" id="IPR033989">
    <property type="entry name" value="CD209-like_CTLD"/>
</dbReference>
<organism evidence="6 7">
    <name type="scientific">Oryzias latipes</name>
    <name type="common">Japanese rice fish</name>
    <name type="synonym">Japanese killifish</name>
    <dbReference type="NCBI Taxonomy" id="8090"/>
    <lineage>
        <taxon>Eukaryota</taxon>
        <taxon>Metazoa</taxon>
        <taxon>Chordata</taxon>
        <taxon>Craniata</taxon>
        <taxon>Vertebrata</taxon>
        <taxon>Euteleostomi</taxon>
        <taxon>Actinopterygii</taxon>
        <taxon>Neopterygii</taxon>
        <taxon>Teleostei</taxon>
        <taxon>Neoteleostei</taxon>
        <taxon>Acanthomorphata</taxon>
        <taxon>Ovalentaria</taxon>
        <taxon>Atherinomorphae</taxon>
        <taxon>Beloniformes</taxon>
        <taxon>Adrianichthyidae</taxon>
        <taxon>Oryziinae</taxon>
        <taxon>Oryzias</taxon>
    </lineage>
</organism>
<evidence type="ECO:0000259" key="5">
    <source>
        <dbReference type="PROSITE" id="PS50041"/>
    </source>
</evidence>
<dbReference type="CDD" id="cd03590">
    <property type="entry name" value="CLECT_DC-SIGN_like"/>
    <property type="match status" value="1"/>
</dbReference>
<dbReference type="Gene3D" id="3.10.100.10">
    <property type="entry name" value="Mannose-Binding Protein A, subunit A"/>
    <property type="match status" value="1"/>
</dbReference>
<evidence type="ECO:0000256" key="4">
    <source>
        <dbReference type="SAM" id="Phobius"/>
    </source>
</evidence>